<dbReference type="InterPro" id="IPR036567">
    <property type="entry name" value="RHF-like"/>
</dbReference>
<comment type="caution">
    <text evidence="1">The sequence shown here is derived from an EMBL/GenBank/DDBJ whole genome shotgun (WGS) entry which is preliminary data.</text>
</comment>
<dbReference type="InterPro" id="IPR003489">
    <property type="entry name" value="RHF/RaiA"/>
</dbReference>
<name>A0ABY1QPT0_9BACT</name>
<protein>
    <submittedName>
        <fullName evidence="1">Sigma 54 modulation protein / S30EA ribosomal protein</fullName>
    </submittedName>
</protein>
<keyword evidence="1" id="KW-0689">Ribosomal protein</keyword>
<dbReference type="EMBL" id="FXUG01000023">
    <property type="protein sequence ID" value="SMP77631.1"/>
    <property type="molecule type" value="Genomic_DNA"/>
</dbReference>
<organism evidence="1 2">
    <name type="scientific">Neorhodopirellula lusitana</name>
    <dbReference type="NCBI Taxonomy" id="445327"/>
    <lineage>
        <taxon>Bacteria</taxon>
        <taxon>Pseudomonadati</taxon>
        <taxon>Planctomycetota</taxon>
        <taxon>Planctomycetia</taxon>
        <taxon>Pirellulales</taxon>
        <taxon>Pirellulaceae</taxon>
        <taxon>Neorhodopirellula</taxon>
    </lineage>
</organism>
<keyword evidence="2" id="KW-1185">Reference proteome</keyword>
<keyword evidence="1" id="KW-0687">Ribonucleoprotein</keyword>
<dbReference type="Proteomes" id="UP001158067">
    <property type="component" value="Unassembled WGS sequence"/>
</dbReference>
<gene>
    <name evidence="1" type="ORF">SAMN06265222_12364</name>
</gene>
<evidence type="ECO:0000313" key="2">
    <source>
        <dbReference type="Proteomes" id="UP001158067"/>
    </source>
</evidence>
<reference evidence="1 2" key="1">
    <citation type="submission" date="2017-05" db="EMBL/GenBank/DDBJ databases">
        <authorList>
            <person name="Varghese N."/>
            <person name="Submissions S."/>
        </authorList>
    </citation>
    <scope>NUCLEOTIDE SEQUENCE [LARGE SCALE GENOMIC DNA]</scope>
    <source>
        <strain evidence="1 2">DSM 25457</strain>
    </source>
</reference>
<evidence type="ECO:0000313" key="1">
    <source>
        <dbReference type="EMBL" id="SMP77631.1"/>
    </source>
</evidence>
<dbReference type="Gene3D" id="3.30.160.100">
    <property type="entry name" value="Ribosome hibernation promotion factor-like"/>
    <property type="match status" value="1"/>
</dbReference>
<dbReference type="Pfam" id="PF02482">
    <property type="entry name" value="Ribosomal_S30AE"/>
    <property type="match status" value="1"/>
</dbReference>
<proteinExistence type="predicted"/>
<sequence>MQIQTHTDNHINGDQTLRNYVEEAVEHALGRFEDRITRVEVFLAEEHSQDKFHGDDDKRCVMEVRMRGLKPVSVRHHDSSVKESFEGASMKMQQLIEKTLGKLAKRPDTVSVVAE</sequence>
<dbReference type="SUPFAM" id="SSF69754">
    <property type="entry name" value="Ribosome binding protein Y (YfiA homologue)"/>
    <property type="match status" value="1"/>
</dbReference>
<accession>A0ABY1QPT0</accession>
<dbReference type="RefSeq" id="WP_283435398.1">
    <property type="nucleotide sequence ID" value="NZ_CAWLDM010000001.1"/>
</dbReference>
<dbReference type="GO" id="GO:0005840">
    <property type="term" value="C:ribosome"/>
    <property type="evidence" value="ECO:0007669"/>
    <property type="project" value="UniProtKB-KW"/>
</dbReference>